<evidence type="ECO:0000313" key="1">
    <source>
        <dbReference type="EMBL" id="KAI4369849.1"/>
    </source>
</evidence>
<dbReference type="Proteomes" id="UP001057402">
    <property type="component" value="Chromosome 5"/>
</dbReference>
<keyword evidence="2" id="KW-1185">Reference proteome</keyword>
<comment type="caution">
    <text evidence="1">The sequence shown here is derived from an EMBL/GenBank/DDBJ whole genome shotgun (WGS) entry which is preliminary data.</text>
</comment>
<proteinExistence type="predicted"/>
<accession>A0ACB9QTB8</accession>
<evidence type="ECO:0000313" key="2">
    <source>
        <dbReference type="Proteomes" id="UP001057402"/>
    </source>
</evidence>
<sequence>MQTSRTGFPQRTRCAKRSFMMPLHYPRYTRSDYETKPKWKLNRLLREYGLPAAGDVEHKRKFAMGTFLWIY</sequence>
<reference evidence="2" key="1">
    <citation type="journal article" date="2023" name="Front. Plant Sci.">
        <title>Chromosomal-level genome assembly of Melastoma candidum provides insights into trichome evolution.</title>
        <authorList>
            <person name="Zhong Y."/>
            <person name="Wu W."/>
            <person name="Sun C."/>
            <person name="Zou P."/>
            <person name="Liu Y."/>
            <person name="Dai S."/>
            <person name="Zhou R."/>
        </authorList>
    </citation>
    <scope>NUCLEOTIDE SEQUENCE [LARGE SCALE GENOMIC DNA]</scope>
</reference>
<name>A0ACB9QTB8_9MYRT</name>
<dbReference type="EMBL" id="CM042884">
    <property type="protein sequence ID" value="KAI4369849.1"/>
    <property type="molecule type" value="Genomic_DNA"/>
</dbReference>
<protein>
    <submittedName>
        <fullName evidence="1">Uncharacterized protein</fullName>
    </submittedName>
</protein>
<organism evidence="1 2">
    <name type="scientific">Melastoma candidum</name>
    <dbReference type="NCBI Taxonomy" id="119954"/>
    <lineage>
        <taxon>Eukaryota</taxon>
        <taxon>Viridiplantae</taxon>
        <taxon>Streptophyta</taxon>
        <taxon>Embryophyta</taxon>
        <taxon>Tracheophyta</taxon>
        <taxon>Spermatophyta</taxon>
        <taxon>Magnoliopsida</taxon>
        <taxon>eudicotyledons</taxon>
        <taxon>Gunneridae</taxon>
        <taxon>Pentapetalae</taxon>
        <taxon>rosids</taxon>
        <taxon>malvids</taxon>
        <taxon>Myrtales</taxon>
        <taxon>Melastomataceae</taxon>
        <taxon>Melastomatoideae</taxon>
        <taxon>Melastomateae</taxon>
        <taxon>Melastoma</taxon>
    </lineage>
</organism>
<gene>
    <name evidence="1" type="ORF">MLD38_018250</name>
</gene>